<keyword evidence="3" id="KW-1185">Reference proteome</keyword>
<name>A0A8C6L0Y6_NOTFU</name>
<protein>
    <submittedName>
        <fullName evidence="2">Uncharacterized protein</fullName>
    </submittedName>
</protein>
<evidence type="ECO:0000256" key="1">
    <source>
        <dbReference type="SAM" id="Phobius"/>
    </source>
</evidence>
<keyword evidence="1" id="KW-0812">Transmembrane</keyword>
<sequence>MCRHKQHKTTRLELKTSLFDFLSQQHVGHFDHLKTNSRNITNGVTFTTETGHQNFVVFLAVYLNEVEATIIGDEGCDLLAVLDELDSHTFPDGRVGLLSLYTTDNSLGVRGSSEGVSLQSSSQMGLLVLFIVPFLLTAMITELPGGTQTTTLS</sequence>
<dbReference type="GeneTree" id="ENSGT00940000174941"/>
<feature type="transmembrane region" description="Helical" evidence="1">
    <location>
        <begin position="124"/>
        <end position="143"/>
    </location>
</feature>
<reference evidence="2" key="1">
    <citation type="submission" date="2014-08" db="EMBL/GenBank/DDBJ databases">
        <authorList>
            <person name="Senf B."/>
            <person name="Petzold A."/>
            <person name="Downie B.R."/>
            <person name="Koch P."/>
            <person name="Platzer M."/>
        </authorList>
    </citation>
    <scope>NUCLEOTIDE SEQUENCE [LARGE SCALE GENOMIC DNA]</scope>
    <source>
        <strain evidence="2">GRZ</strain>
    </source>
</reference>
<reference evidence="2" key="2">
    <citation type="submission" date="2025-08" db="UniProtKB">
        <authorList>
            <consortium name="Ensembl"/>
        </authorList>
    </citation>
    <scope>IDENTIFICATION</scope>
</reference>
<evidence type="ECO:0000313" key="3">
    <source>
        <dbReference type="Proteomes" id="UP000694548"/>
    </source>
</evidence>
<organism evidence="2 3">
    <name type="scientific">Nothobranchius furzeri</name>
    <name type="common">Turquoise killifish</name>
    <dbReference type="NCBI Taxonomy" id="105023"/>
    <lineage>
        <taxon>Eukaryota</taxon>
        <taxon>Metazoa</taxon>
        <taxon>Chordata</taxon>
        <taxon>Craniata</taxon>
        <taxon>Vertebrata</taxon>
        <taxon>Euteleostomi</taxon>
        <taxon>Actinopterygii</taxon>
        <taxon>Neopterygii</taxon>
        <taxon>Teleostei</taxon>
        <taxon>Neoteleostei</taxon>
        <taxon>Acanthomorphata</taxon>
        <taxon>Ovalentaria</taxon>
        <taxon>Atherinomorphae</taxon>
        <taxon>Cyprinodontiformes</taxon>
        <taxon>Nothobranchiidae</taxon>
        <taxon>Nothobranchius</taxon>
    </lineage>
</organism>
<proteinExistence type="predicted"/>
<dbReference type="AlphaFoldDB" id="A0A8C6L0Y6"/>
<keyword evidence="1" id="KW-0472">Membrane</keyword>
<dbReference type="Proteomes" id="UP000694548">
    <property type="component" value="Chromosome sgr10"/>
</dbReference>
<dbReference type="Ensembl" id="ENSNFUT00015014668.1">
    <property type="protein sequence ID" value="ENSNFUP00015013968.1"/>
    <property type="gene ID" value="ENSNFUG00015006821.1"/>
</dbReference>
<keyword evidence="1" id="KW-1133">Transmembrane helix</keyword>
<evidence type="ECO:0000313" key="2">
    <source>
        <dbReference type="Ensembl" id="ENSNFUP00015013968.1"/>
    </source>
</evidence>
<accession>A0A8C6L0Y6</accession>
<reference evidence="2" key="3">
    <citation type="submission" date="2025-09" db="UniProtKB">
        <authorList>
            <consortium name="Ensembl"/>
        </authorList>
    </citation>
    <scope>IDENTIFICATION</scope>
</reference>